<evidence type="ECO:0000259" key="1">
    <source>
        <dbReference type="PROSITE" id="PS50245"/>
    </source>
</evidence>
<organism evidence="2 3">
    <name type="scientific">Dibothriocephalus latus</name>
    <name type="common">Fish tapeworm</name>
    <name type="synonym">Diphyllobothrium latum</name>
    <dbReference type="NCBI Taxonomy" id="60516"/>
    <lineage>
        <taxon>Eukaryota</taxon>
        <taxon>Metazoa</taxon>
        <taxon>Spiralia</taxon>
        <taxon>Lophotrochozoa</taxon>
        <taxon>Platyhelminthes</taxon>
        <taxon>Cestoda</taxon>
        <taxon>Eucestoda</taxon>
        <taxon>Diphyllobothriidea</taxon>
        <taxon>Diphyllobothriidae</taxon>
        <taxon>Dibothriocephalus</taxon>
    </lineage>
</organism>
<sequence length="110" mass="11969">MESIRKNSCRLPNVFDGSEIGVIREVTNALIGARVLQGEQRGTIKYVGTLANSPATWIGVDWDNADRGRHNGSYKGVKYFDAHGPTSASFVKCVKLTPDAVFSVIIFPPS</sequence>
<dbReference type="SMART" id="SM01052">
    <property type="entry name" value="CAP_GLY"/>
    <property type="match status" value="1"/>
</dbReference>
<dbReference type="InterPro" id="IPR000938">
    <property type="entry name" value="CAP-Gly_domain"/>
</dbReference>
<gene>
    <name evidence="2" type="ORF">DILT_LOCUS10025</name>
</gene>
<dbReference type="SUPFAM" id="SSF74924">
    <property type="entry name" value="Cap-Gly domain"/>
    <property type="match status" value="1"/>
</dbReference>
<dbReference type="InterPro" id="IPR036859">
    <property type="entry name" value="CAP-Gly_dom_sf"/>
</dbReference>
<evidence type="ECO:0000313" key="2">
    <source>
        <dbReference type="EMBL" id="VDN14194.1"/>
    </source>
</evidence>
<evidence type="ECO:0000313" key="3">
    <source>
        <dbReference type="Proteomes" id="UP000281553"/>
    </source>
</evidence>
<protein>
    <recommendedName>
        <fullName evidence="1">CAP-Gly domain-containing protein</fullName>
    </recommendedName>
</protein>
<dbReference type="PROSITE" id="PS50245">
    <property type="entry name" value="CAP_GLY_2"/>
    <property type="match status" value="1"/>
</dbReference>
<reference evidence="2 3" key="1">
    <citation type="submission" date="2018-11" db="EMBL/GenBank/DDBJ databases">
        <authorList>
            <consortium name="Pathogen Informatics"/>
        </authorList>
    </citation>
    <scope>NUCLEOTIDE SEQUENCE [LARGE SCALE GENOMIC DNA]</scope>
</reference>
<dbReference type="Proteomes" id="UP000281553">
    <property type="component" value="Unassembled WGS sequence"/>
</dbReference>
<dbReference type="Gene3D" id="2.30.30.190">
    <property type="entry name" value="CAP Gly-rich-like domain"/>
    <property type="match status" value="1"/>
</dbReference>
<feature type="domain" description="CAP-Gly" evidence="1">
    <location>
        <begin position="48"/>
        <end position="92"/>
    </location>
</feature>
<dbReference type="EMBL" id="UYRU01058540">
    <property type="protein sequence ID" value="VDN14194.1"/>
    <property type="molecule type" value="Genomic_DNA"/>
</dbReference>
<dbReference type="Pfam" id="PF01302">
    <property type="entry name" value="CAP_GLY"/>
    <property type="match status" value="1"/>
</dbReference>
<keyword evidence="3" id="KW-1185">Reference proteome</keyword>
<proteinExistence type="predicted"/>
<dbReference type="OrthoDB" id="5273213at2759"/>
<name>A0A3P7LBS9_DIBLA</name>
<dbReference type="AlphaFoldDB" id="A0A3P7LBS9"/>
<accession>A0A3P7LBS9</accession>